<feature type="domain" description="PhoU" evidence="1">
    <location>
        <begin position="8"/>
        <end position="31"/>
    </location>
</feature>
<evidence type="ECO:0000313" key="2">
    <source>
        <dbReference type="EMBL" id="ACA41128.1"/>
    </source>
</evidence>
<dbReference type="SUPFAM" id="SSF109755">
    <property type="entry name" value="PhoU-like"/>
    <property type="match status" value="1"/>
</dbReference>
<dbReference type="EMBL" id="CP000817">
    <property type="protein sequence ID" value="ACA41128.1"/>
    <property type="molecule type" value="Genomic_DNA"/>
</dbReference>
<dbReference type="InterPro" id="IPR038078">
    <property type="entry name" value="PhoU-like_sf"/>
</dbReference>
<protein>
    <recommendedName>
        <fullName evidence="1">PhoU domain-containing protein</fullName>
    </recommendedName>
</protein>
<dbReference type="Proteomes" id="UP000002164">
    <property type="component" value="Chromosome"/>
</dbReference>
<proteinExistence type="predicted"/>
<dbReference type="HOGENOM" id="CLU_3345503_0_0_9"/>
<evidence type="ECO:0000259" key="1">
    <source>
        <dbReference type="Pfam" id="PF01895"/>
    </source>
</evidence>
<reference evidence="2 3" key="1">
    <citation type="journal article" date="2008" name="J. Bacteriol.">
        <title>Complete genome sequence of the mosquitocidal bacterium Bacillus sphaericus C3-41 and comparison with those of closely related Bacillus species.</title>
        <authorList>
            <person name="Hu X."/>
            <person name="Fan W."/>
            <person name="Han B."/>
            <person name="Liu H."/>
            <person name="Zheng D."/>
            <person name="Li Q."/>
            <person name="Dong W."/>
            <person name="Yan J."/>
            <person name="Gao M."/>
            <person name="Berry C."/>
            <person name="Yuan Z."/>
        </authorList>
    </citation>
    <scope>NUCLEOTIDE SEQUENCE [LARGE SCALE GENOMIC DNA]</scope>
    <source>
        <strain evidence="2 3">C3-41</strain>
    </source>
</reference>
<sequence>MNASGAAGIVYMDIVSNLERIGDHAVNIADSILGIRH</sequence>
<dbReference type="InterPro" id="IPR026022">
    <property type="entry name" value="PhoU_dom"/>
</dbReference>
<name>B1HSS0_LYSSC</name>
<dbReference type="KEGG" id="lsp:Bsph_3642"/>
<organism evidence="2 3">
    <name type="scientific">Lysinibacillus sphaericus (strain C3-41)</name>
    <dbReference type="NCBI Taxonomy" id="444177"/>
    <lineage>
        <taxon>Bacteria</taxon>
        <taxon>Bacillati</taxon>
        <taxon>Bacillota</taxon>
        <taxon>Bacilli</taxon>
        <taxon>Bacillales</taxon>
        <taxon>Bacillaceae</taxon>
        <taxon>Lysinibacillus</taxon>
    </lineage>
</organism>
<accession>B1HSS0</accession>
<dbReference type="Pfam" id="PF01895">
    <property type="entry name" value="PhoU"/>
    <property type="match status" value="1"/>
</dbReference>
<dbReference type="EnsemblBacteria" id="ACA41128">
    <property type="protein sequence ID" value="ACA41128"/>
    <property type="gene ID" value="Bsph_3642"/>
</dbReference>
<dbReference type="Gene3D" id="1.20.58.220">
    <property type="entry name" value="Phosphate transport system protein phou homolog 2, domain 2"/>
    <property type="match status" value="1"/>
</dbReference>
<evidence type="ECO:0000313" key="3">
    <source>
        <dbReference type="Proteomes" id="UP000002164"/>
    </source>
</evidence>
<gene>
    <name evidence="2" type="ordered locus">Bsph_3642</name>
</gene>
<dbReference type="AlphaFoldDB" id="B1HSS0"/>